<sequence length="279" mass="29511">MSTPLLFLPGFWHGSWCWSEVQAHLTHTGRTTLAVDMAGHGLRARWPKSINKRPFVPRDLAEEVSPMAGIGLDQAGDLLVAQIERLGRGRPVTVVAHSMGGAVLTRAAEQAPKLVAHAVYLTAYMPASGVPALDYTRMPESEGNLVPAALLGDPGATGVLRLDVLSGDRAYRDLLREAFCADVDPVTAEAALGLLTPDSPVGIGVETTTLTRGGWGSVPRTYIRCARDMAVRPALQERFIAEADAAFPGDPTATATLDSSHSPFLSMPGEVARIVAGIG</sequence>
<evidence type="ECO:0000259" key="1">
    <source>
        <dbReference type="Pfam" id="PF12697"/>
    </source>
</evidence>
<dbReference type="SUPFAM" id="SSF53474">
    <property type="entry name" value="alpha/beta-Hydrolases"/>
    <property type="match status" value="1"/>
</dbReference>
<organism evidence="2 3">
    <name type="scientific">Spongiactinospora rosea</name>
    <dbReference type="NCBI Taxonomy" id="2248750"/>
    <lineage>
        <taxon>Bacteria</taxon>
        <taxon>Bacillati</taxon>
        <taxon>Actinomycetota</taxon>
        <taxon>Actinomycetes</taxon>
        <taxon>Streptosporangiales</taxon>
        <taxon>Streptosporangiaceae</taxon>
        <taxon>Spongiactinospora</taxon>
    </lineage>
</organism>
<dbReference type="EMBL" id="QMEY01000027">
    <property type="protein sequence ID" value="RBQ15006.1"/>
    <property type="molecule type" value="Genomic_DNA"/>
</dbReference>
<dbReference type="PANTHER" id="PTHR37017:SF11">
    <property type="entry name" value="ESTERASE_LIPASE_THIOESTERASE DOMAIN-CONTAINING PROTEIN"/>
    <property type="match status" value="1"/>
</dbReference>
<reference evidence="2 3" key="1">
    <citation type="submission" date="2018-06" db="EMBL/GenBank/DDBJ databases">
        <title>Sphaerisporangium craniellae sp. nov., isolated from a marine sponge in the South China Sea.</title>
        <authorList>
            <person name="Li L."/>
        </authorList>
    </citation>
    <scope>NUCLEOTIDE SEQUENCE [LARGE SCALE GENOMIC DNA]</scope>
    <source>
        <strain evidence="2 3">LHW63015</strain>
    </source>
</reference>
<evidence type="ECO:0000313" key="2">
    <source>
        <dbReference type="EMBL" id="RBQ15006.1"/>
    </source>
</evidence>
<keyword evidence="3" id="KW-1185">Reference proteome</keyword>
<evidence type="ECO:0000313" key="3">
    <source>
        <dbReference type="Proteomes" id="UP000253303"/>
    </source>
</evidence>
<dbReference type="InterPro" id="IPR029058">
    <property type="entry name" value="AB_hydrolase_fold"/>
</dbReference>
<dbReference type="AlphaFoldDB" id="A0A366LM57"/>
<dbReference type="InterPro" id="IPR000073">
    <property type="entry name" value="AB_hydrolase_1"/>
</dbReference>
<comment type="caution">
    <text evidence="2">The sequence shown here is derived from an EMBL/GenBank/DDBJ whole genome shotgun (WGS) entry which is preliminary data.</text>
</comment>
<proteinExistence type="predicted"/>
<feature type="domain" description="AB hydrolase-1" evidence="1">
    <location>
        <begin position="5"/>
        <end position="273"/>
    </location>
</feature>
<dbReference type="RefSeq" id="WP_113985701.1">
    <property type="nucleotide sequence ID" value="NZ_QMEY01000027.1"/>
</dbReference>
<dbReference type="Gene3D" id="3.40.50.1820">
    <property type="entry name" value="alpha/beta hydrolase"/>
    <property type="match status" value="1"/>
</dbReference>
<dbReference type="OrthoDB" id="3827413at2"/>
<protein>
    <submittedName>
        <fullName evidence="2">Alpha/beta hydrolase</fullName>
    </submittedName>
</protein>
<dbReference type="Pfam" id="PF12697">
    <property type="entry name" value="Abhydrolase_6"/>
    <property type="match status" value="1"/>
</dbReference>
<gene>
    <name evidence="2" type="ORF">DP939_38135</name>
</gene>
<dbReference type="InterPro" id="IPR052897">
    <property type="entry name" value="Sec-Metab_Biosynth_Hydrolase"/>
</dbReference>
<dbReference type="Proteomes" id="UP000253303">
    <property type="component" value="Unassembled WGS sequence"/>
</dbReference>
<name>A0A366LM57_9ACTN</name>
<dbReference type="GO" id="GO:0016787">
    <property type="term" value="F:hydrolase activity"/>
    <property type="evidence" value="ECO:0007669"/>
    <property type="project" value="UniProtKB-KW"/>
</dbReference>
<keyword evidence="2" id="KW-0378">Hydrolase</keyword>
<dbReference type="PANTHER" id="PTHR37017">
    <property type="entry name" value="AB HYDROLASE-1 DOMAIN-CONTAINING PROTEIN-RELATED"/>
    <property type="match status" value="1"/>
</dbReference>
<accession>A0A366LM57</accession>